<dbReference type="CDD" id="cd12797">
    <property type="entry name" value="M23_peptidase"/>
    <property type="match status" value="1"/>
</dbReference>
<dbReference type="PANTHER" id="PTHR21666">
    <property type="entry name" value="PEPTIDASE-RELATED"/>
    <property type="match status" value="1"/>
</dbReference>
<feature type="domain" description="M23ase beta-sheet core" evidence="2">
    <location>
        <begin position="71"/>
        <end position="166"/>
    </location>
</feature>
<reference evidence="3 4" key="1">
    <citation type="journal article" date="2015" name="Genome Announc.">
        <title>Draft Genome Sequence of Cyanobacterium Hassallia byssoidea Strain VB512170, Isolated from Monuments in India.</title>
        <authorList>
            <person name="Singh D."/>
            <person name="Chandrababunaidu M.M."/>
            <person name="Panda A."/>
            <person name="Sen D."/>
            <person name="Bhattacharyya S."/>
            <person name="Adhikary S.P."/>
            <person name="Tripathy S."/>
        </authorList>
    </citation>
    <scope>NUCLEOTIDE SEQUENCE [LARGE SCALE GENOMIC DNA]</scope>
    <source>
        <strain evidence="3 4">VB512170</strain>
    </source>
</reference>
<dbReference type="Proteomes" id="UP000031549">
    <property type="component" value="Unassembled WGS sequence"/>
</dbReference>
<organism evidence="3 4">
    <name type="scientific">Hassallia byssoidea VB512170</name>
    <dbReference type="NCBI Taxonomy" id="1304833"/>
    <lineage>
        <taxon>Bacteria</taxon>
        <taxon>Bacillati</taxon>
        <taxon>Cyanobacteriota</taxon>
        <taxon>Cyanophyceae</taxon>
        <taxon>Nostocales</taxon>
        <taxon>Tolypothrichaceae</taxon>
        <taxon>Hassallia</taxon>
    </lineage>
</organism>
<name>A0A846H8W5_9CYAN</name>
<proteinExistence type="predicted"/>
<protein>
    <submittedName>
        <fullName evidence="3">M23 family metallopeptidase</fullName>
    </submittedName>
</protein>
<dbReference type="GO" id="GO:0004222">
    <property type="term" value="F:metalloendopeptidase activity"/>
    <property type="evidence" value="ECO:0007669"/>
    <property type="project" value="TreeGrafter"/>
</dbReference>
<evidence type="ECO:0000313" key="3">
    <source>
        <dbReference type="EMBL" id="NEU73755.1"/>
    </source>
</evidence>
<dbReference type="InterPro" id="IPR011055">
    <property type="entry name" value="Dup_hybrid_motif"/>
</dbReference>
<dbReference type="EMBL" id="JTCM02000028">
    <property type="protein sequence ID" value="NEU73755.1"/>
    <property type="molecule type" value="Genomic_DNA"/>
</dbReference>
<dbReference type="InterPro" id="IPR016047">
    <property type="entry name" value="M23ase_b-sheet_dom"/>
</dbReference>
<dbReference type="RefSeq" id="WP_039754843.1">
    <property type="nucleotide sequence ID" value="NZ_JTCM02000028.1"/>
</dbReference>
<feature type="signal peptide" evidence="1">
    <location>
        <begin position="1"/>
        <end position="25"/>
    </location>
</feature>
<feature type="chain" id="PRO_5032949516" evidence="1">
    <location>
        <begin position="26"/>
        <end position="320"/>
    </location>
</feature>
<evidence type="ECO:0000259" key="2">
    <source>
        <dbReference type="Pfam" id="PF01551"/>
    </source>
</evidence>
<keyword evidence="4" id="KW-1185">Reference proteome</keyword>
<dbReference type="AlphaFoldDB" id="A0A846H8W5"/>
<gene>
    <name evidence="3" type="ORF">PI95_014595</name>
</gene>
<comment type="caution">
    <text evidence="3">The sequence shown here is derived from an EMBL/GenBank/DDBJ whole genome shotgun (WGS) entry which is preliminary data.</text>
</comment>
<sequence>MKKLLKTTSAMVMGLSLLAPLPTMAIDYTQKFAGTTTGSGTVNLETPTADIWDVISKYNQPREVPTGYTNPHQGTDIAAPYGTYVYPIERGWITYVSDSEHEVDIQLDINGDGIQNDNVYVRYDHLADIFVQVGNYVNTVTTIAYSGNEGGKVGAHLHFGVMKQDSANTGRPDYWVRNEPFYRTYPFEWNNGKKLDFISYSTWDGGKTAAFYAYAYDDTYGYGAIDNGDAVVFHRKSGTNAWAMKTATSGGGVYRYYADLSTIYPVGTQVDWMVRVVRSNIKNKPGVNYYWAFHNPKFAQPDFDPNSTSNQFDYFTNTRQ</sequence>
<dbReference type="InterPro" id="IPR050570">
    <property type="entry name" value="Cell_wall_metabolism_enzyme"/>
</dbReference>
<evidence type="ECO:0000256" key="1">
    <source>
        <dbReference type="SAM" id="SignalP"/>
    </source>
</evidence>
<accession>A0A846H8W5</accession>
<dbReference type="PANTHER" id="PTHR21666:SF270">
    <property type="entry name" value="MUREIN HYDROLASE ACTIVATOR ENVC"/>
    <property type="match status" value="1"/>
</dbReference>
<keyword evidence="1" id="KW-0732">Signal</keyword>
<dbReference type="SUPFAM" id="SSF51261">
    <property type="entry name" value="Duplicated hybrid motif"/>
    <property type="match status" value="1"/>
</dbReference>
<dbReference type="Pfam" id="PF01551">
    <property type="entry name" value="Peptidase_M23"/>
    <property type="match status" value="1"/>
</dbReference>
<dbReference type="Gene3D" id="2.70.70.10">
    <property type="entry name" value="Glucose Permease (Domain IIA)"/>
    <property type="match status" value="1"/>
</dbReference>
<evidence type="ECO:0000313" key="4">
    <source>
        <dbReference type="Proteomes" id="UP000031549"/>
    </source>
</evidence>